<evidence type="ECO:0000313" key="7">
    <source>
        <dbReference type="Proteomes" id="UP000773614"/>
    </source>
</evidence>
<keyword evidence="1" id="KW-0456">Lyase</keyword>
<comment type="similarity">
    <text evidence="3">Belongs to the RlpA family.</text>
</comment>
<reference evidence="6" key="1">
    <citation type="submission" date="2019-03" db="EMBL/GenBank/DDBJ databases">
        <title>Afifella sp. nov., isolated from activated sludge.</title>
        <authorList>
            <person name="Li Q."/>
            <person name="Liu Y."/>
        </authorList>
    </citation>
    <scope>NUCLEOTIDE SEQUENCE</scope>
    <source>
        <strain evidence="6">L72</strain>
    </source>
</reference>
<name>A0A964T862_9HYPH</name>
<evidence type="ECO:0000256" key="1">
    <source>
        <dbReference type="ARBA" id="ARBA00023239"/>
    </source>
</evidence>
<dbReference type="PANTHER" id="PTHR34183">
    <property type="entry name" value="ENDOLYTIC PEPTIDOGLYCAN TRANSGLYCOSYLASE RLPA"/>
    <property type="match status" value="1"/>
</dbReference>
<dbReference type="InterPro" id="IPR009009">
    <property type="entry name" value="RlpA-like_DPBB"/>
</dbReference>
<dbReference type="GO" id="GO:0016829">
    <property type="term" value="F:lyase activity"/>
    <property type="evidence" value="ECO:0007669"/>
    <property type="project" value="UniProtKB-KW"/>
</dbReference>
<dbReference type="PANTHER" id="PTHR34183:SF1">
    <property type="entry name" value="ENDOLYTIC PEPTIDOGLYCAN TRANSGLYCOSYLASE RLPA"/>
    <property type="match status" value="1"/>
</dbReference>
<accession>A0A964T862</accession>
<evidence type="ECO:0000256" key="2">
    <source>
        <dbReference type="ARBA" id="ARBA00023316"/>
    </source>
</evidence>
<sequence>MTLLPREGWIRNRSRKTPVQGVAHSGTGREGRLTSGTDSAARAPSGPGRYCPPLLSFALLLGLGACTSTGLKNASADLAPEAATAAAEVPAKADVAAASPKIGKPYKVAGKTYTPKASPNYDAIGIASWYGPRFDGRMTAGGETFESLALSAAHPTLPLPSYVRVTNLLNQRSIVVRVNDRGPFAKGRLIDVSERTAELLDFKGKGMARVRVQYAGAAPVEGDDDAFLLASYRGPGMLPTAPSGGSANVMVAYADQVRPTPAPEARPEPAVAARAPDAPTAVA</sequence>
<dbReference type="InterPro" id="IPR034718">
    <property type="entry name" value="RlpA"/>
</dbReference>
<evidence type="ECO:0000256" key="3">
    <source>
        <dbReference type="RuleBase" id="RU003495"/>
    </source>
</evidence>
<dbReference type="HAMAP" id="MF_02071">
    <property type="entry name" value="RlpA"/>
    <property type="match status" value="1"/>
</dbReference>
<organism evidence="6 7">
    <name type="scientific">Propylenella binzhouense</name>
    <dbReference type="NCBI Taxonomy" id="2555902"/>
    <lineage>
        <taxon>Bacteria</taxon>
        <taxon>Pseudomonadati</taxon>
        <taxon>Pseudomonadota</taxon>
        <taxon>Alphaproteobacteria</taxon>
        <taxon>Hyphomicrobiales</taxon>
        <taxon>Propylenellaceae</taxon>
        <taxon>Propylenella</taxon>
    </lineage>
</organism>
<dbReference type="InterPro" id="IPR012997">
    <property type="entry name" value="RplA"/>
</dbReference>
<dbReference type="AlphaFoldDB" id="A0A964T862"/>
<evidence type="ECO:0000313" key="6">
    <source>
        <dbReference type="EMBL" id="MYZ50336.1"/>
    </source>
</evidence>
<proteinExistence type="inferred from homology"/>
<feature type="non-terminal residue" evidence="6">
    <location>
        <position position="283"/>
    </location>
</feature>
<dbReference type="OrthoDB" id="9779128at2"/>
<feature type="domain" description="RlpA-like protein double-psi beta-barrel" evidence="5">
    <location>
        <begin position="124"/>
        <end position="212"/>
    </location>
</feature>
<keyword evidence="7" id="KW-1185">Reference proteome</keyword>
<dbReference type="SUPFAM" id="SSF50685">
    <property type="entry name" value="Barwin-like endoglucanases"/>
    <property type="match status" value="1"/>
</dbReference>
<gene>
    <name evidence="6" type="ORF">E4O86_21740</name>
</gene>
<dbReference type="CDD" id="cd22268">
    <property type="entry name" value="DPBB_RlpA-like"/>
    <property type="match status" value="1"/>
</dbReference>
<feature type="region of interest" description="Disordered" evidence="4">
    <location>
        <begin position="258"/>
        <end position="283"/>
    </location>
</feature>
<dbReference type="EMBL" id="SPKJ01000152">
    <property type="protein sequence ID" value="MYZ50336.1"/>
    <property type="molecule type" value="Genomic_DNA"/>
</dbReference>
<dbReference type="InterPro" id="IPR036908">
    <property type="entry name" value="RlpA-like_sf"/>
</dbReference>
<keyword evidence="2" id="KW-0961">Cell wall biogenesis/degradation</keyword>
<protein>
    <submittedName>
        <fullName evidence="6">Septal ring lytic transglycosylase RlpA family protein</fullName>
    </submittedName>
</protein>
<dbReference type="Proteomes" id="UP000773614">
    <property type="component" value="Unassembled WGS sequence"/>
</dbReference>
<dbReference type="NCBIfam" id="TIGR00413">
    <property type="entry name" value="rlpA"/>
    <property type="match status" value="1"/>
</dbReference>
<evidence type="ECO:0000259" key="5">
    <source>
        <dbReference type="Pfam" id="PF03330"/>
    </source>
</evidence>
<feature type="region of interest" description="Disordered" evidence="4">
    <location>
        <begin position="1"/>
        <end position="45"/>
    </location>
</feature>
<evidence type="ECO:0000256" key="4">
    <source>
        <dbReference type="SAM" id="MobiDB-lite"/>
    </source>
</evidence>
<dbReference type="Gene3D" id="2.40.40.10">
    <property type="entry name" value="RlpA-like domain"/>
    <property type="match status" value="1"/>
</dbReference>
<comment type="caution">
    <text evidence="6">The sequence shown here is derived from an EMBL/GenBank/DDBJ whole genome shotgun (WGS) entry which is preliminary data.</text>
</comment>
<dbReference type="Pfam" id="PF03330">
    <property type="entry name" value="DPBB_1"/>
    <property type="match status" value="1"/>
</dbReference>
<feature type="compositionally biased region" description="Low complexity" evidence="4">
    <location>
        <begin position="268"/>
        <end position="283"/>
    </location>
</feature>
<dbReference type="GO" id="GO:0071555">
    <property type="term" value="P:cell wall organization"/>
    <property type="evidence" value="ECO:0007669"/>
    <property type="project" value="UniProtKB-KW"/>
</dbReference>